<dbReference type="Proteomes" id="UP000238762">
    <property type="component" value="Unassembled WGS sequence"/>
</dbReference>
<evidence type="ECO:0000313" key="1">
    <source>
        <dbReference type="EMBL" id="PSB02586.1"/>
    </source>
</evidence>
<protein>
    <submittedName>
        <fullName evidence="1">DUF2605 domain-containing protein</fullName>
    </submittedName>
</protein>
<name>A0A2T1C2T5_9CYAN</name>
<dbReference type="Pfam" id="PF10792">
    <property type="entry name" value="DUF2605"/>
    <property type="match status" value="1"/>
</dbReference>
<organism evidence="1 2">
    <name type="scientific">Merismopedia glauca CCAP 1448/3</name>
    <dbReference type="NCBI Taxonomy" id="1296344"/>
    <lineage>
        <taxon>Bacteria</taxon>
        <taxon>Bacillati</taxon>
        <taxon>Cyanobacteriota</taxon>
        <taxon>Cyanophyceae</taxon>
        <taxon>Synechococcales</taxon>
        <taxon>Merismopediaceae</taxon>
        <taxon>Merismopedia</taxon>
    </lineage>
</organism>
<dbReference type="InterPro" id="IPR019728">
    <property type="entry name" value="DUF2605"/>
</dbReference>
<reference evidence="1 2" key="1">
    <citation type="submission" date="2018-02" db="EMBL/GenBank/DDBJ databases">
        <authorList>
            <person name="Cohen D.B."/>
            <person name="Kent A.D."/>
        </authorList>
    </citation>
    <scope>NUCLEOTIDE SEQUENCE [LARGE SCALE GENOMIC DNA]</scope>
    <source>
        <strain evidence="1 2">CCAP 1448/3</strain>
    </source>
</reference>
<proteinExistence type="predicted"/>
<dbReference type="EMBL" id="PVWJ01000055">
    <property type="protein sequence ID" value="PSB02586.1"/>
    <property type="molecule type" value="Genomic_DNA"/>
</dbReference>
<comment type="caution">
    <text evidence="1">The sequence shown here is derived from an EMBL/GenBank/DDBJ whole genome shotgun (WGS) entry which is preliminary data.</text>
</comment>
<gene>
    <name evidence="1" type="ORF">C7B64_12420</name>
</gene>
<dbReference type="RefSeq" id="WP_106288973.1">
    <property type="nucleotide sequence ID" value="NZ_CAWNTC010000053.1"/>
</dbReference>
<sequence length="107" mass="12546">MTNFRLPEPELLKTILKPLLEDFQYWLGRSRNLLETETISFLTPEEQSHLLERVKQAQQEVSAAQMLFNATDGQVGIETASMIPWHQLIAECWQVSMRWRTEQSRSL</sequence>
<keyword evidence="2" id="KW-1185">Reference proteome</keyword>
<evidence type="ECO:0000313" key="2">
    <source>
        <dbReference type="Proteomes" id="UP000238762"/>
    </source>
</evidence>
<dbReference type="OrthoDB" id="582622at2"/>
<accession>A0A2T1C2T5</accession>
<reference evidence="1 2" key="2">
    <citation type="submission" date="2018-03" db="EMBL/GenBank/DDBJ databases">
        <title>The ancient ancestry and fast evolution of plastids.</title>
        <authorList>
            <person name="Moore K.R."/>
            <person name="Magnabosco C."/>
            <person name="Momper L."/>
            <person name="Gold D.A."/>
            <person name="Bosak T."/>
            <person name="Fournier G.P."/>
        </authorList>
    </citation>
    <scope>NUCLEOTIDE SEQUENCE [LARGE SCALE GENOMIC DNA]</scope>
    <source>
        <strain evidence="1 2">CCAP 1448/3</strain>
    </source>
</reference>
<dbReference type="AlphaFoldDB" id="A0A2T1C2T5"/>